<keyword evidence="2" id="KW-1185">Reference proteome</keyword>
<protein>
    <submittedName>
        <fullName evidence="1">Uncharacterized protein</fullName>
    </submittedName>
</protein>
<dbReference type="EnsemblPlants" id="KQK92130">
    <property type="protein sequence ID" value="KQK92130"/>
    <property type="gene ID" value="SETIT_040334mg"/>
</dbReference>
<proteinExistence type="predicted"/>
<dbReference type="Gramene" id="KQK92130">
    <property type="protein sequence ID" value="KQK92130"/>
    <property type="gene ID" value="SETIT_040334mg"/>
</dbReference>
<evidence type="ECO:0000313" key="1">
    <source>
        <dbReference type="EnsemblPlants" id="KQK92130"/>
    </source>
</evidence>
<dbReference type="EMBL" id="AGNK02006094">
    <property type="status" value="NOT_ANNOTATED_CDS"/>
    <property type="molecule type" value="Genomic_DNA"/>
</dbReference>
<accession>K4AN37</accession>
<organism evidence="1 2">
    <name type="scientific">Setaria italica</name>
    <name type="common">Foxtail millet</name>
    <name type="synonym">Panicum italicum</name>
    <dbReference type="NCBI Taxonomy" id="4555"/>
    <lineage>
        <taxon>Eukaryota</taxon>
        <taxon>Viridiplantae</taxon>
        <taxon>Streptophyta</taxon>
        <taxon>Embryophyta</taxon>
        <taxon>Tracheophyta</taxon>
        <taxon>Spermatophyta</taxon>
        <taxon>Magnoliopsida</taxon>
        <taxon>Liliopsida</taxon>
        <taxon>Poales</taxon>
        <taxon>Poaceae</taxon>
        <taxon>PACMAD clade</taxon>
        <taxon>Panicoideae</taxon>
        <taxon>Panicodae</taxon>
        <taxon>Paniceae</taxon>
        <taxon>Cenchrinae</taxon>
        <taxon>Setaria</taxon>
    </lineage>
</organism>
<dbReference type="HOGENOM" id="CLU_3393116_0_0_1"/>
<evidence type="ECO:0000313" key="2">
    <source>
        <dbReference type="Proteomes" id="UP000004995"/>
    </source>
</evidence>
<reference evidence="1" key="2">
    <citation type="submission" date="2018-08" db="UniProtKB">
        <authorList>
            <consortium name="EnsemblPlants"/>
        </authorList>
    </citation>
    <scope>IDENTIFICATION</scope>
    <source>
        <strain evidence="1">Yugu1</strain>
    </source>
</reference>
<reference evidence="2" key="1">
    <citation type="journal article" date="2012" name="Nat. Biotechnol.">
        <title>Reference genome sequence of the model plant Setaria.</title>
        <authorList>
            <person name="Bennetzen J.L."/>
            <person name="Schmutz J."/>
            <person name="Wang H."/>
            <person name="Percifield R."/>
            <person name="Hawkins J."/>
            <person name="Pontaroli A.C."/>
            <person name="Estep M."/>
            <person name="Feng L."/>
            <person name="Vaughn J.N."/>
            <person name="Grimwood J."/>
            <person name="Jenkins J."/>
            <person name="Barry K."/>
            <person name="Lindquist E."/>
            <person name="Hellsten U."/>
            <person name="Deshpande S."/>
            <person name="Wang X."/>
            <person name="Wu X."/>
            <person name="Mitros T."/>
            <person name="Triplett J."/>
            <person name="Yang X."/>
            <person name="Ye C.Y."/>
            <person name="Mauro-Herrera M."/>
            <person name="Wang L."/>
            <person name="Li P."/>
            <person name="Sharma M."/>
            <person name="Sharma R."/>
            <person name="Ronald P.C."/>
            <person name="Panaud O."/>
            <person name="Kellogg E.A."/>
            <person name="Brutnell T.P."/>
            <person name="Doust A.N."/>
            <person name="Tuskan G.A."/>
            <person name="Rokhsar D."/>
            <person name="Devos K.M."/>
        </authorList>
    </citation>
    <scope>NUCLEOTIDE SEQUENCE [LARGE SCALE GENOMIC DNA]</scope>
    <source>
        <strain evidence="2">cv. Yugu1</strain>
    </source>
</reference>
<dbReference type="Proteomes" id="UP000004995">
    <property type="component" value="Unassembled WGS sequence"/>
</dbReference>
<sequence length="32" mass="3711">MLSLLWIVLHKQYLLTRADSPSIHCIARKSLC</sequence>
<dbReference type="AlphaFoldDB" id="K4AN37"/>
<dbReference type="InParanoid" id="K4AN37"/>
<name>K4AN37_SETIT</name>